<feature type="domain" description="TonB-dependent receptor-like beta-barrel" evidence="16">
    <location>
        <begin position="356"/>
        <end position="765"/>
    </location>
</feature>
<dbReference type="GO" id="GO:0015891">
    <property type="term" value="P:siderophore transport"/>
    <property type="evidence" value="ECO:0007669"/>
    <property type="project" value="InterPro"/>
</dbReference>
<evidence type="ECO:0000256" key="4">
    <source>
        <dbReference type="ARBA" id="ARBA00022452"/>
    </source>
</evidence>
<feature type="domain" description="TonB-dependent receptor plug" evidence="17">
    <location>
        <begin position="160"/>
        <end position="250"/>
    </location>
</feature>
<dbReference type="PROSITE" id="PS52016">
    <property type="entry name" value="TONB_DEPENDENT_REC_3"/>
    <property type="match status" value="1"/>
</dbReference>
<evidence type="ECO:0000256" key="2">
    <source>
        <dbReference type="ARBA" id="ARBA00009810"/>
    </source>
</evidence>
<evidence type="ECO:0000256" key="5">
    <source>
        <dbReference type="ARBA" id="ARBA00022496"/>
    </source>
</evidence>
<protein>
    <submittedName>
        <fullName evidence="18">Iron complex outermembrane recepter protein</fullName>
    </submittedName>
</protein>
<keyword evidence="9" id="KW-0406">Ion transport</keyword>
<evidence type="ECO:0000256" key="14">
    <source>
        <dbReference type="PROSITE-ProRule" id="PRU01360"/>
    </source>
</evidence>
<keyword evidence="7" id="KW-0732">Signal</keyword>
<keyword evidence="19" id="KW-1185">Reference proteome</keyword>
<dbReference type="NCBIfam" id="TIGR01783">
    <property type="entry name" value="TonB-siderophor"/>
    <property type="match status" value="1"/>
</dbReference>
<accession>A0A1H8JBB9</accession>
<dbReference type="Pfam" id="PF07715">
    <property type="entry name" value="Plug"/>
    <property type="match status" value="1"/>
</dbReference>
<dbReference type="GO" id="GO:0015344">
    <property type="term" value="F:siderophore uptake transmembrane transporter activity"/>
    <property type="evidence" value="ECO:0007669"/>
    <property type="project" value="TreeGrafter"/>
</dbReference>
<dbReference type="InterPro" id="IPR036942">
    <property type="entry name" value="Beta-barrel_TonB_sf"/>
</dbReference>
<dbReference type="InterPro" id="IPR012910">
    <property type="entry name" value="Plug_dom"/>
</dbReference>
<dbReference type="InterPro" id="IPR013784">
    <property type="entry name" value="Carb-bd-like_fold"/>
</dbReference>
<keyword evidence="8" id="KW-0408">Iron</keyword>
<dbReference type="RefSeq" id="WP_091211229.1">
    <property type="nucleotide sequence ID" value="NZ_FOCL01000004.1"/>
</dbReference>
<dbReference type="Pfam" id="PF13715">
    <property type="entry name" value="CarbopepD_reg_2"/>
    <property type="match status" value="1"/>
</dbReference>
<comment type="similarity">
    <text evidence="2 14 15">Belongs to the TonB-dependent receptor family.</text>
</comment>
<dbReference type="InterPro" id="IPR010105">
    <property type="entry name" value="TonB_sidphr_rcpt"/>
</dbReference>
<dbReference type="Pfam" id="PF00593">
    <property type="entry name" value="TonB_dep_Rec_b-barrel"/>
    <property type="match status" value="1"/>
</dbReference>
<dbReference type="GO" id="GO:0038023">
    <property type="term" value="F:signaling receptor activity"/>
    <property type="evidence" value="ECO:0007669"/>
    <property type="project" value="InterPro"/>
</dbReference>
<evidence type="ECO:0000256" key="9">
    <source>
        <dbReference type="ARBA" id="ARBA00023065"/>
    </source>
</evidence>
<dbReference type="GO" id="GO:0030246">
    <property type="term" value="F:carbohydrate binding"/>
    <property type="evidence" value="ECO:0007669"/>
    <property type="project" value="InterPro"/>
</dbReference>
<name>A0A1H8JBB9_9SPHI</name>
<evidence type="ECO:0000256" key="10">
    <source>
        <dbReference type="ARBA" id="ARBA00023077"/>
    </source>
</evidence>
<keyword evidence="10 15" id="KW-0798">TonB box</keyword>
<dbReference type="InterPro" id="IPR037066">
    <property type="entry name" value="Plug_dom_sf"/>
</dbReference>
<dbReference type="InterPro" id="IPR039426">
    <property type="entry name" value="TonB-dep_rcpt-like"/>
</dbReference>
<keyword evidence="4 14" id="KW-1134">Transmembrane beta strand</keyword>
<proteinExistence type="inferred from homology"/>
<evidence type="ECO:0000256" key="15">
    <source>
        <dbReference type="RuleBase" id="RU003357"/>
    </source>
</evidence>
<evidence type="ECO:0000259" key="16">
    <source>
        <dbReference type="Pfam" id="PF00593"/>
    </source>
</evidence>
<keyword evidence="13 14" id="KW-0998">Cell outer membrane</keyword>
<keyword evidence="6 14" id="KW-0812">Transmembrane</keyword>
<dbReference type="OrthoDB" id="9775095at2"/>
<dbReference type="EMBL" id="FOCL01000004">
    <property type="protein sequence ID" value="SEN77901.1"/>
    <property type="molecule type" value="Genomic_DNA"/>
</dbReference>
<evidence type="ECO:0000256" key="11">
    <source>
        <dbReference type="ARBA" id="ARBA00023136"/>
    </source>
</evidence>
<organism evidence="18 19">
    <name type="scientific">Mucilaginibacter gossypiicola</name>
    <dbReference type="NCBI Taxonomy" id="551995"/>
    <lineage>
        <taxon>Bacteria</taxon>
        <taxon>Pseudomonadati</taxon>
        <taxon>Bacteroidota</taxon>
        <taxon>Sphingobacteriia</taxon>
        <taxon>Sphingobacteriales</taxon>
        <taxon>Sphingobacteriaceae</taxon>
        <taxon>Mucilaginibacter</taxon>
    </lineage>
</organism>
<dbReference type="CDD" id="cd01347">
    <property type="entry name" value="ligand_gated_channel"/>
    <property type="match status" value="1"/>
</dbReference>
<reference evidence="19" key="1">
    <citation type="submission" date="2016-10" db="EMBL/GenBank/DDBJ databases">
        <authorList>
            <person name="Varghese N."/>
            <person name="Submissions S."/>
        </authorList>
    </citation>
    <scope>NUCLEOTIDE SEQUENCE [LARGE SCALE GENOMIC DNA]</scope>
    <source>
        <strain evidence="19">Gh-48</strain>
    </source>
</reference>
<keyword evidence="11 14" id="KW-0472">Membrane</keyword>
<evidence type="ECO:0000259" key="17">
    <source>
        <dbReference type="Pfam" id="PF07715"/>
    </source>
</evidence>
<evidence type="ECO:0000256" key="13">
    <source>
        <dbReference type="ARBA" id="ARBA00023237"/>
    </source>
</evidence>
<evidence type="ECO:0000256" key="12">
    <source>
        <dbReference type="ARBA" id="ARBA00023170"/>
    </source>
</evidence>
<evidence type="ECO:0000256" key="6">
    <source>
        <dbReference type="ARBA" id="ARBA00022692"/>
    </source>
</evidence>
<dbReference type="AlphaFoldDB" id="A0A1H8JBB9"/>
<dbReference type="Gene3D" id="2.60.40.1120">
    <property type="entry name" value="Carboxypeptidase-like, regulatory domain"/>
    <property type="match status" value="1"/>
</dbReference>
<evidence type="ECO:0000256" key="3">
    <source>
        <dbReference type="ARBA" id="ARBA00022448"/>
    </source>
</evidence>
<dbReference type="PANTHER" id="PTHR32552:SF68">
    <property type="entry name" value="FERRICHROME OUTER MEMBRANE TRANSPORTER_PHAGE RECEPTOR"/>
    <property type="match status" value="1"/>
</dbReference>
<dbReference type="SUPFAM" id="SSF49452">
    <property type="entry name" value="Starch-binding domain-like"/>
    <property type="match status" value="1"/>
</dbReference>
<dbReference type="STRING" id="551995.SAMN05192574_104116"/>
<dbReference type="PANTHER" id="PTHR32552">
    <property type="entry name" value="FERRICHROME IRON RECEPTOR-RELATED"/>
    <property type="match status" value="1"/>
</dbReference>
<dbReference type="Gene3D" id="2.170.130.10">
    <property type="entry name" value="TonB-dependent receptor, plug domain"/>
    <property type="match status" value="1"/>
</dbReference>
<keyword evidence="5" id="KW-0410">Iron transport</keyword>
<keyword evidence="3 14" id="KW-0813">Transport</keyword>
<evidence type="ECO:0000256" key="1">
    <source>
        <dbReference type="ARBA" id="ARBA00004571"/>
    </source>
</evidence>
<dbReference type="GO" id="GO:0009279">
    <property type="term" value="C:cell outer membrane"/>
    <property type="evidence" value="ECO:0007669"/>
    <property type="project" value="UniProtKB-SubCell"/>
</dbReference>
<evidence type="ECO:0000313" key="19">
    <source>
        <dbReference type="Proteomes" id="UP000198942"/>
    </source>
</evidence>
<dbReference type="InterPro" id="IPR000531">
    <property type="entry name" value="Beta-barrel_TonB"/>
</dbReference>
<dbReference type="Proteomes" id="UP000198942">
    <property type="component" value="Unassembled WGS sequence"/>
</dbReference>
<evidence type="ECO:0000256" key="7">
    <source>
        <dbReference type="ARBA" id="ARBA00022729"/>
    </source>
</evidence>
<keyword evidence="12" id="KW-0675">Receptor</keyword>
<dbReference type="SUPFAM" id="SSF56935">
    <property type="entry name" value="Porins"/>
    <property type="match status" value="1"/>
</dbReference>
<evidence type="ECO:0000256" key="8">
    <source>
        <dbReference type="ARBA" id="ARBA00023004"/>
    </source>
</evidence>
<dbReference type="Gene3D" id="2.40.170.20">
    <property type="entry name" value="TonB-dependent receptor, beta-barrel domain"/>
    <property type="match status" value="1"/>
</dbReference>
<comment type="subcellular location">
    <subcellularLocation>
        <location evidence="1 14">Cell outer membrane</location>
        <topology evidence="1 14">Multi-pass membrane protein</topology>
    </subcellularLocation>
</comment>
<sequence>MNSSRLCSQTFNAKQHQENNFYTTLKWLGCLVLLLVNGIAGAQTPHGTIKGKVITSDGQPGEFVNIALKGANKGTHVNANGTYAINNINPGTYTLVASYIGLNTQTQTVEVKAGETTEVNFTLTENNQQLQEVVVTSGKKINKFNRQQSDDVAKLPLKNLENPQVYNVVTSELLKDQLNVNISQALSNVPGAVPSIDPAGGTSITLRGFTAEIAARNGIQFIAAGRSSVDPVNVDHFEVLKGPSATLFGNTVSSYGGAINMVTKKPTEETKGEITYSAGSWGLNRVTADINTPLNKEKTALFRVNAAVNKQQSYLVSGHNNTFTVDPSMLYKVNDRLTLSADLEIYHEDLTRVPYMRYTGLNITNINQNPLDYRTSLYSDGINAVTNTFRSYFEAKYKINHNWTSQTNISVNNEKVAKSYQAYPTFISPTLIERGISLFGPITTINTDVQHNLKGDFKIGKIRNRLVWGLDYIHTKSDFTYASATIDTIDITKAYGPVTQPLADKAIHNGFTGLYPSEFNQYATYASDLINITDRLMTLVSLRVDRYQLKGSDGYSQTSLTPKLGLIYQPVKDQVSIFGNYMSGFTNNGPIVQPDGTRVVLKPEHAYQWEGGVKVSTANNRLSATVSYYNIDVRDALRYDNANFTYQDGKQKSNGVEVSIVANPVEGLNLLAGYVYNKNQYIRATSGDGKDVTGTPRNVANFWGSYKFQPGTILQDFGFGVGGNYAQKSYYDLDNTIVIPSFVLVNATVFYEQPKWRLGIAANNIGNKKYWSPSFTANPQPLRQLIASASFKF</sequence>
<evidence type="ECO:0000313" key="18">
    <source>
        <dbReference type="EMBL" id="SEN77901.1"/>
    </source>
</evidence>
<gene>
    <name evidence="18" type="ORF">SAMN05192574_104116</name>
</gene>